<dbReference type="PANTHER" id="PTHR32322">
    <property type="entry name" value="INNER MEMBRANE TRANSPORTER"/>
    <property type="match status" value="1"/>
</dbReference>
<proteinExistence type="predicted"/>
<feature type="transmembrane region" description="Helical" evidence="6">
    <location>
        <begin position="128"/>
        <end position="146"/>
    </location>
</feature>
<evidence type="ECO:0000313" key="8">
    <source>
        <dbReference type="EMBL" id="PJE67388.1"/>
    </source>
</evidence>
<dbReference type="PANTHER" id="PTHR32322:SF18">
    <property type="entry name" value="S-ADENOSYLMETHIONINE_S-ADENOSYLHOMOCYSTEINE TRANSPORTER"/>
    <property type="match status" value="1"/>
</dbReference>
<sequence length="305" mass="33744">MDIRKGIIFSTITAVISGISIFLNATFMTKLIKDPYLLTSTRNIIVAIFLSALLIGVAKWVHLKKLTFKQWAQLFLIGIIGGSIPFLLFFKGLSISQAAAINGAFIHKTLFLWVAILAIIFLKEKLSFWQAGALGILLAGTYLAGGPKTFNIGQGEKLVLLAVLLWTIEFIIAKQILKKLPSLVVAWGRMFFGSMILIGFLFFSHRLGNINGLNLTQWSWLIGTSILLFGYVTTWYTGLKYAPAAVVTSILTLGFPITVILNSIFVTHQFGSKQIIGVILICLAVFVISKIRLARKDLELQHARI</sequence>
<keyword evidence="4 6" id="KW-1133">Transmembrane helix</keyword>
<evidence type="ECO:0000256" key="5">
    <source>
        <dbReference type="ARBA" id="ARBA00023136"/>
    </source>
</evidence>
<evidence type="ECO:0000256" key="6">
    <source>
        <dbReference type="SAM" id="Phobius"/>
    </source>
</evidence>
<feature type="transmembrane region" description="Helical" evidence="6">
    <location>
        <begin position="6"/>
        <end position="32"/>
    </location>
</feature>
<dbReference type="AlphaFoldDB" id="A0A2M8L3B8"/>
<dbReference type="Proteomes" id="UP000231474">
    <property type="component" value="Unassembled WGS sequence"/>
</dbReference>
<evidence type="ECO:0000256" key="4">
    <source>
        <dbReference type="ARBA" id="ARBA00022989"/>
    </source>
</evidence>
<feature type="domain" description="EamA" evidence="7">
    <location>
        <begin position="155"/>
        <end position="289"/>
    </location>
</feature>
<feature type="transmembrane region" description="Helical" evidence="6">
    <location>
        <begin position="105"/>
        <end position="122"/>
    </location>
</feature>
<dbReference type="InterPro" id="IPR050638">
    <property type="entry name" value="AA-Vitamin_Transporters"/>
</dbReference>
<keyword evidence="3 6" id="KW-0812">Transmembrane</keyword>
<evidence type="ECO:0000256" key="2">
    <source>
        <dbReference type="ARBA" id="ARBA00022475"/>
    </source>
</evidence>
<feature type="transmembrane region" description="Helical" evidence="6">
    <location>
        <begin position="44"/>
        <end position="62"/>
    </location>
</feature>
<protein>
    <recommendedName>
        <fullName evidence="7">EamA domain-containing protein</fullName>
    </recommendedName>
</protein>
<feature type="transmembrane region" description="Helical" evidence="6">
    <location>
        <begin position="158"/>
        <end position="177"/>
    </location>
</feature>
<comment type="caution">
    <text evidence="8">The sequence shown here is derived from an EMBL/GenBank/DDBJ whole genome shotgun (WGS) entry which is preliminary data.</text>
</comment>
<gene>
    <name evidence="8" type="ORF">COU95_02730</name>
</gene>
<feature type="transmembrane region" description="Helical" evidence="6">
    <location>
        <begin position="74"/>
        <end position="93"/>
    </location>
</feature>
<evidence type="ECO:0000313" key="9">
    <source>
        <dbReference type="Proteomes" id="UP000231474"/>
    </source>
</evidence>
<name>A0A2M8L3B8_9BACT</name>
<organism evidence="8 9">
    <name type="scientific">Candidatus Shapirobacteria bacterium CG10_big_fil_rev_8_21_14_0_10_40_9</name>
    <dbReference type="NCBI Taxonomy" id="1974888"/>
    <lineage>
        <taxon>Bacteria</taxon>
        <taxon>Candidatus Shapironibacteriota</taxon>
    </lineage>
</organism>
<dbReference type="GO" id="GO:0005886">
    <property type="term" value="C:plasma membrane"/>
    <property type="evidence" value="ECO:0007669"/>
    <property type="project" value="UniProtKB-SubCell"/>
</dbReference>
<dbReference type="InterPro" id="IPR000620">
    <property type="entry name" value="EamA_dom"/>
</dbReference>
<feature type="transmembrane region" description="Helical" evidence="6">
    <location>
        <begin position="275"/>
        <end position="293"/>
    </location>
</feature>
<feature type="transmembrane region" description="Helical" evidence="6">
    <location>
        <begin position="215"/>
        <end position="236"/>
    </location>
</feature>
<comment type="subcellular location">
    <subcellularLocation>
        <location evidence="1">Cell membrane</location>
        <topology evidence="1">Multi-pass membrane protein</topology>
    </subcellularLocation>
</comment>
<evidence type="ECO:0000259" key="7">
    <source>
        <dbReference type="Pfam" id="PF00892"/>
    </source>
</evidence>
<evidence type="ECO:0000256" key="1">
    <source>
        <dbReference type="ARBA" id="ARBA00004651"/>
    </source>
</evidence>
<dbReference type="InterPro" id="IPR037185">
    <property type="entry name" value="EmrE-like"/>
</dbReference>
<evidence type="ECO:0000256" key="3">
    <source>
        <dbReference type="ARBA" id="ARBA00022692"/>
    </source>
</evidence>
<feature type="transmembrane region" description="Helical" evidence="6">
    <location>
        <begin position="242"/>
        <end position="263"/>
    </location>
</feature>
<reference evidence="9" key="1">
    <citation type="submission" date="2017-09" db="EMBL/GenBank/DDBJ databases">
        <title>Depth-based differentiation of microbial function through sediment-hosted aquifers and enrichment of novel symbionts in the deep terrestrial subsurface.</title>
        <authorList>
            <person name="Probst A.J."/>
            <person name="Ladd B."/>
            <person name="Jarett J.K."/>
            <person name="Geller-Mcgrath D.E."/>
            <person name="Sieber C.M.K."/>
            <person name="Emerson J.B."/>
            <person name="Anantharaman K."/>
            <person name="Thomas B.C."/>
            <person name="Malmstrom R."/>
            <person name="Stieglmeier M."/>
            <person name="Klingl A."/>
            <person name="Woyke T."/>
            <person name="Ryan C.M."/>
            <person name="Banfield J.F."/>
        </authorList>
    </citation>
    <scope>NUCLEOTIDE SEQUENCE [LARGE SCALE GENOMIC DNA]</scope>
</reference>
<dbReference type="Gene3D" id="1.10.3730.20">
    <property type="match status" value="1"/>
</dbReference>
<feature type="transmembrane region" description="Helical" evidence="6">
    <location>
        <begin position="183"/>
        <end position="203"/>
    </location>
</feature>
<feature type="domain" description="EamA" evidence="7">
    <location>
        <begin position="5"/>
        <end position="144"/>
    </location>
</feature>
<keyword evidence="5 6" id="KW-0472">Membrane</keyword>
<keyword evidence="2" id="KW-1003">Cell membrane</keyword>
<accession>A0A2M8L3B8</accession>
<dbReference type="EMBL" id="PFEK01000053">
    <property type="protein sequence ID" value="PJE67388.1"/>
    <property type="molecule type" value="Genomic_DNA"/>
</dbReference>
<dbReference type="SUPFAM" id="SSF103481">
    <property type="entry name" value="Multidrug resistance efflux transporter EmrE"/>
    <property type="match status" value="2"/>
</dbReference>
<dbReference type="Pfam" id="PF00892">
    <property type="entry name" value="EamA"/>
    <property type="match status" value="2"/>
</dbReference>